<organism evidence="2 3">
    <name type="scientific">Sphingorhabdus lutea</name>
    <dbReference type="NCBI Taxonomy" id="1913578"/>
    <lineage>
        <taxon>Bacteria</taxon>
        <taxon>Pseudomonadati</taxon>
        <taxon>Pseudomonadota</taxon>
        <taxon>Alphaproteobacteria</taxon>
        <taxon>Sphingomonadales</taxon>
        <taxon>Sphingomonadaceae</taxon>
        <taxon>Sphingorhabdus</taxon>
    </lineage>
</organism>
<dbReference type="InterPro" id="IPR049221">
    <property type="entry name" value="DUF6869"/>
</dbReference>
<evidence type="ECO:0000313" key="2">
    <source>
        <dbReference type="EMBL" id="APG61534.1"/>
    </source>
</evidence>
<sequence length="127" mass="14414">MQNQDIQKLARGWIEEYSSPNKDLPQDDKCLDHWNALEDMISAMNPESWDVIVSIIKASDDEYIIANVAAGPLENFIAKLGHKSLNKIENEALNSPRFAYALRGVWQNLTPDDVWERITMIVKKTGG</sequence>
<dbReference type="Pfam" id="PF21746">
    <property type="entry name" value="DUF6869"/>
    <property type="match status" value="1"/>
</dbReference>
<proteinExistence type="predicted"/>
<evidence type="ECO:0000259" key="1">
    <source>
        <dbReference type="Pfam" id="PF21746"/>
    </source>
</evidence>
<reference evidence="2 3" key="1">
    <citation type="submission" date="2016-11" db="EMBL/GenBank/DDBJ databases">
        <title>Sphingorhabdus sp. LPB0140, isolated from marine environment.</title>
        <authorList>
            <person name="Kim E."/>
            <person name="Yi H."/>
        </authorList>
    </citation>
    <scope>NUCLEOTIDE SEQUENCE [LARGE SCALE GENOMIC DNA]</scope>
    <source>
        <strain evidence="2 3">LPB0140</strain>
    </source>
</reference>
<dbReference type="AlphaFoldDB" id="A0A1L3J8U4"/>
<protein>
    <recommendedName>
        <fullName evidence="1">DUF6869 domain-containing protein</fullName>
    </recommendedName>
</protein>
<dbReference type="OrthoDB" id="8481323at2"/>
<dbReference type="EMBL" id="CP018154">
    <property type="protein sequence ID" value="APG61534.1"/>
    <property type="molecule type" value="Genomic_DNA"/>
</dbReference>
<feature type="domain" description="DUF6869" evidence="1">
    <location>
        <begin position="30"/>
        <end position="123"/>
    </location>
</feature>
<accession>A0A1L3J8U4</accession>
<dbReference type="Proteomes" id="UP000242561">
    <property type="component" value="Chromosome"/>
</dbReference>
<evidence type="ECO:0000313" key="3">
    <source>
        <dbReference type="Proteomes" id="UP000242561"/>
    </source>
</evidence>
<dbReference type="STRING" id="1913578.LPB140_00260"/>
<gene>
    <name evidence="2" type="ORF">LPB140_00260</name>
</gene>
<keyword evidence="3" id="KW-1185">Reference proteome</keyword>
<name>A0A1L3J8U4_9SPHN</name>
<dbReference type="KEGG" id="sphl:LPB140_00260"/>
<dbReference type="RefSeq" id="WP_072558180.1">
    <property type="nucleotide sequence ID" value="NZ_CP018154.1"/>
</dbReference>